<dbReference type="GO" id="GO:0051258">
    <property type="term" value="P:protein polymerization"/>
    <property type="evidence" value="ECO:0007669"/>
    <property type="project" value="UniProtKB-UniRule"/>
</dbReference>
<dbReference type="PANTHER" id="PTHR30314:SF3">
    <property type="entry name" value="MITOCHONDRIAL DIVISION PROTEIN FSZA"/>
    <property type="match status" value="1"/>
</dbReference>
<dbReference type="GO" id="GO:0000917">
    <property type="term" value="P:division septum assembly"/>
    <property type="evidence" value="ECO:0007669"/>
    <property type="project" value="UniProtKB-KW"/>
</dbReference>
<dbReference type="InterPro" id="IPR024757">
    <property type="entry name" value="FtsZ_C"/>
</dbReference>
<dbReference type="EMBL" id="NOJZ02000001">
    <property type="protein sequence ID" value="RDY24937.1"/>
    <property type="molecule type" value="Genomic_DNA"/>
</dbReference>
<feature type="binding site" evidence="8">
    <location>
        <begin position="21"/>
        <end position="25"/>
    </location>
    <ligand>
        <name>GTP</name>
        <dbReference type="ChEBI" id="CHEBI:37565"/>
    </ligand>
</feature>
<dbReference type="AlphaFoldDB" id="A0A371IWS4"/>
<evidence type="ECO:0000256" key="11">
    <source>
        <dbReference type="SAM" id="MobiDB-lite"/>
    </source>
</evidence>
<evidence type="ECO:0000256" key="6">
    <source>
        <dbReference type="ARBA" id="ARBA00023210"/>
    </source>
</evidence>
<keyword evidence="5 8" id="KW-0342">GTP-binding</keyword>
<keyword evidence="4 8" id="KW-0547">Nucleotide-binding</keyword>
<dbReference type="GO" id="GO:0005525">
    <property type="term" value="F:GTP binding"/>
    <property type="evidence" value="ECO:0007669"/>
    <property type="project" value="UniProtKB-UniRule"/>
</dbReference>
<dbReference type="FunFam" id="3.40.50.1440:FF:000023">
    <property type="entry name" value="Cell division protein FtsZ"/>
    <property type="match status" value="1"/>
</dbReference>
<dbReference type="Gene3D" id="3.40.50.1440">
    <property type="entry name" value="Tubulin/FtsZ, GTPase domain"/>
    <property type="match status" value="1"/>
</dbReference>
<keyword evidence="6 8" id="KW-0717">Septation</keyword>
<feature type="binding site" evidence="8">
    <location>
        <position position="139"/>
    </location>
    <ligand>
        <name>GTP</name>
        <dbReference type="ChEBI" id="CHEBI:37565"/>
    </ligand>
</feature>
<feature type="region of interest" description="Disordered" evidence="11">
    <location>
        <begin position="321"/>
        <end position="343"/>
    </location>
</feature>
<dbReference type="Pfam" id="PF12327">
    <property type="entry name" value="FtsZ_C"/>
    <property type="match status" value="1"/>
</dbReference>
<name>A0A371IWS4_9FIRM</name>
<dbReference type="Gene3D" id="3.30.1330.20">
    <property type="entry name" value="Tubulin/FtsZ, C-terminal domain"/>
    <property type="match status" value="1"/>
</dbReference>
<feature type="domain" description="Tubulin/FtsZ 2-layer sandwich" evidence="13">
    <location>
        <begin position="207"/>
        <end position="324"/>
    </location>
</feature>
<dbReference type="GO" id="GO:0003924">
    <property type="term" value="F:GTPase activity"/>
    <property type="evidence" value="ECO:0007669"/>
    <property type="project" value="UniProtKB-UniRule"/>
</dbReference>
<evidence type="ECO:0000313" key="14">
    <source>
        <dbReference type="EMBL" id="RDY24937.1"/>
    </source>
</evidence>
<proteinExistence type="inferred from homology"/>
<organism evidence="14 15">
    <name type="scientific">Romboutsia maritimum</name>
    <dbReference type="NCBI Taxonomy" id="2020948"/>
    <lineage>
        <taxon>Bacteria</taxon>
        <taxon>Bacillati</taxon>
        <taxon>Bacillota</taxon>
        <taxon>Clostridia</taxon>
        <taxon>Peptostreptococcales</taxon>
        <taxon>Peptostreptococcaceae</taxon>
        <taxon>Romboutsia</taxon>
    </lineage>
</organism>
<dbReference type="InterPro" id="IPR003008">
    <property type="entry name" value="Tubulin_FtsZ_GTPase"/>
</dbReference>
<evidence type="ECO:0000313" key="15">
    <source>
        <dbReference type="Proteomes" id="UP000243494"/>
    </source>
</evidence>
<dbReference type="InterPro" id="IPR018316">
    <property type="entry name" value="Tubulin/FtsZ_2-layer-sand-dom"/>
</dbReference>
<dbReference type="PROSITE" id="PS01135">
    <property type="entry name" value="FTSZ_2"/>
    <property type="match status" value="1"/>
</dbReference>
<dbReference type="GO" id="GO:0032153">
    <property type="term" value="C:cell division site"/>
    <property type="evidence" value="ECO:0007669"/>
    <property type="project" value="UniProtKB-UniRule"/>
</dbReference>
<evidence type="ECO:0000256" key="8">
    <source>
        <dbReference type="HAMAP-Rule" id="MF_00909"/>
    </source>
</evidence>
<feature type="region of interest" description="Disordered" evidence="11">
    <location>
        <begin position="356"/>
        <end position="381"/>
    </location>
</feature>
<feature type="binding site" evidence="8">
    <location>
        <begin position="108"/>
        <end position="110"/>
    </location>
    <ligand>
        <name>GTP</name>
        <dbReference type="ChEBI" id="CHEBI:37565"/>
    </ligand>
</feature>
<comment type="similarity">
    <text evidence="1 8 10">Belongs to the FtsZ family.</text>
</comment>
<dbReference type="InterPro" id="IPR020805">
    <property type="entry name" value="Cell_div_FtsZ_CS"/>
</dbReference>
<dbReference type="InterPro" id="IPR000158">
    <property type="entry name" value="Cell_div_FtsZ"/>
</dbReference>
<dbReference type="Pfam" id="PF00091">
    <property type="entry name" value="Tubulin"/>
    <property type="match status" value="1"/>
</dbReference>
<evidence type="ECO:0000256" key="3">
    <source>
        <dbReference type="ARBA" id="ARBA00022618"/>
    </source>
</evidence>
<feature type="binding site" evidence="8">
    <location>
        <position position="187"/>
    </location>
    <ligand>
        <name>GTP</name>
        <dbReference type="ChEBI" id="CHEBI:37565"/>
    </ligand>
</feature>
<dbReference type="PROSITE" id="PS01134">
    <property type="entry name" value="FTSZ_1"/>
    <property type="match status" value="1"/>
</dbReference>
<evidence type="ECO:0000256" key="7">
    <source>
        <dbReference type="ARBA" id="ARBA00023306"/>
    </source>
</evidence>
<dbReference type="GO" id="GO:0005737">
    <property type="term" value="C:cytoplasm"/>
    <property type="evidence" value="ECO:0007669"/>
    <property type="project" value="UniProtKB-SubCell"/>
</dbReference>
<evidence type="ECO:0000259" key="13">
    <source>
        <dbReference type="SMART" id="SM00865"/>
    </source>
</evidence>
<dbReference type="PRINTS" id="PR00423">
    <property type="entry name" value="CELLDVISFTSZ"/>
</dbReference>
<dbReference type="InterPro" id="IPR045061">
    <property type="entry name" value="FtsZ/CetZ"/>
</dbReference>
<dbReference type="OrthoDB" id="9813375at2"/>
<keyword evidence="7 8" id="KW-0131">Cell cycle</keyword>
<comment type="caution">
    <text evidence="14">The sequence shown here is derived from an EMBL/GenBank/DDBJ whole genome shotgun (WGS) entry which is preliminary data.</text>
</comment>
<gene>
    <name evidence="8" type="primary">ftsZ</name>
    <name evidence="14" type="ORF">CHF27_001690</name>
</gene>
<evidence type="ECO:0000256" key="1">
    <source>
        <dbReference type="ARBA" id="ARBA00009690"/>
    </source>
</evidence>
<reference evidence="14 15" key="1">
    <citation type="journal article" date="2017" name="Genome Announc.">
        <title>Draft Genome Sequence of Romboutsia maritimum sp. nov. Strain CCRI-22766(T), Isolated from Coastal Estuarine Mud.</title>
        <authorList>
            <person name="Maheux A.F."/>
            <person name="Boudreau D.K."/>
            <person name="Berube E."/>
            <person name="Boissinot M."/>
            <person name="Raymond F."/>
            <person name="Brodeur S."/>
            <person name="Corbeil J."/>
            <person name="Brightwell G."/>
            <person name="Broda D."/>
            <person name="Omar R.F."/>
            <person name="Bergeron M.G."/>
        </authorList>
    </citation>
    <scope>NUCLEOTIDE SEQUENCE [LARGE SCALE GENOMIC DNA]</scope>
    <source>
        <strain evidence="14 15">CCRI-22766</strain>
    </source>
</reference>
<feature type="binding site" evidence="8">
    <location>
        <position position="143"/>
    </location>
    <ligand>
        <name>GTP</name>
        <dbReference type="ChEBI" id="CHEBI:37565"/>
    </ligand>
</feature>
<dbReference type="InterPro" id="IPR037103">
    <property type="entry name" value="Tubulin/FtsZ-like_C"/>
</dbReference>
<dbReference type="InterPro" id="IPR008280">
    <property type="entry name" value="Tub_FtsZ_C"/>
</dbReference>
<evidence type="ECO:0000256" key="2">
    <source>
        <dbReference type="ARBA" id="ARBA00022490"/>
    </source>
</evidence>
<feature type="domain" description="Tubulin/FtsZ GTPase" evidence="12">
    <location>
        <begin position="13"/>
        <end position="205"/>
    </location>
</feature>
<dbReference type="SUPFAM" id="SSF52490">
    <property type="entry name" value="Tubulin nucleotide-binding domain-like"/>
    <property type="match status" value="1"/>
</dbReference>
<dbReference type="CDD" id="cd02201">
    <property type="entry name" value="FtsZ_type1"/>
    <property type="match status" value="1"/>
</dbReference>
<dbReference type="SMART" id="SM00864">
    <property type="entry name" value="Tubulin"/>
    <property type="match status" value="1"/>
</dbReference>
<dbReference type="SUPFAM" id="SSF55307">
    <property type="entry name" value="Tubulin C-terminal domain-like"/>
    <property type="match status" value="1"/>
</dbReference>
<comment type="subcellular location">
    <subcellularLocation>
        <location evidence="8">Cytoplasm</location>
    </subcellularLocation>
    <text evidence="8">Assembles at midcell at the inner surface of the cytoplasmic membrane.</text>
</comment>
<evidence type="ECO:0000256" key="5">
    <source>
        <dbReference type="ARBA" id="ARBA00023134"/>
    </source>
</evidence>
<keyword evidence="3 8" id="KW-0132">Cell division</keyword>
<protein>
    <recommendedName>
        <fullName evidence="8 9">Cell division protein FtsZ</fullName>
    </recommendedName>
</protein>
<comment type="function">
    <text evidence="8 10">Essential cell division protein that forms a contractile ring structure (Z ring) at the future cell division site. The regulation of the ring assembly controls the timing and the location of cell division. One of the functions of the FtsZ ring is to recruit other cell division proteins to the septum to produce a new cell wall between the dividing cells. Binds GTP and shows GTPase activity.</text>
</comment>
<dbReference type="NCBIfam" id="TIGR00065">
    <property type="entry name" value="ftsZ"/>
    <property type="match status" value="1"/>
</dbReference>
<dbReference type="SMART" id="SM00865">
    <property type="entry name" value="Tubulin_C"/>
    <property type="match status" value="1"/>
</dbReference>
<evidence type="ECO:0000256" key="4">
    <source>
        <dbReference type="ARBA" id="ARBA00022741"/>
    </source>
</evidence>
<evidence type="ECO:0000256" key="10">
    <source>
        <dbReference type="RuleBase" id="RU000631"/>
    </source>
</evidence>
<keyword evidence="2 8" id="KW-0963">Cytoplasm</keyword>
<dbReference type="InterPro" id="IPR036525">
    <property type="entry name" value="Tubulin/FtsZ_GTPase_sf"/>
</dbReference>
<feature type="compositionally biased region" description="Basic and acidic residues" evidence="11">
    <location>
        <begin position="356"/>
        <end position="365"/>
    </location>
</feature>
<dbReference type="PANTHER" id="PTHR30314">
    <property type="entry name" value="CELL DIVISION PROTEIN FTSZ-RELATED"/>
    <property type="match status" value="1"/>
</dbReference>
<dbReference type="HAMAP" id="MF_00909">
    <property type="entry name" value="FtsZ"/>
    <property type="match status" value="1"/>
</dbReference>
<sequence>MLNFDVELDGFAQIKVIGAGGGGNNAVNRMVEAQLKGVEFIAVNTDKQALLTSKAEYKIQIGEKLTRGLGAGANPEVGKRAAEESKDEIVKVLQGADMVFVTAGMGGGTGTGAAPVIAQLAKEMGILTVGVVTKPFVFEGKVRMKNAENGIEELKSKVDTLITIPNDRLLQIVQKNTSMLDAFSIADNVLKQGIQSISDLIAVPGLINLDFADVTSIMKEKGLAHMGIGNATGENRAIEAAQEAIQSPLLETSIRGARGVLLNITGGSNLGLFEINEASTLVQESCDPEANIIFGASIREDLGDEISITVIATGFDEAQKGGFESNEKPKMNARPTMNNNIRPTINEQPQEEIAITKEEPKRNNIIEDDDMEIPTFLRRRR</sequence>
<evidence type="ECO:0000256" key="9">
    <source>
        <dbReference type="NCBIfam" id="TIGR00065"/>
    </source>
</evidence>
<dbReference type="RefSeq" id="WP_095404704.1">
    <property type="nucleotide sequence ID" value="NZ_NOJZ02000001.1"/>
</dbReference>
<comment type="subunit">
    <text evidence="8">Homodimer. Polymerizes to form a dynamic ring structure in a strictly GTP-dependent manner. Interacts directly with several other division proteins.</text>
</comment>
<keyword evidence="15" id="KW-1185">Reference proteome</keyword>
<dbReference type="GO" id="GO:0043093">
    <property type="term" value="P:FtsZ-dependent cytokinesis"/>
    <property type="evidence" value="ECO:0007669"/>
    <property type="project" value="UniProtKB-UniRule"/>
</dbReference>
<evidence type="ECO:0000259" key="12">
    <source>
        <dbReference type="SMART" id="SM00864"/>
    </source>
</evidence>
<dbReference type="Proteomes" id="UP000243494">
    <property type="component" value="Unassembled WGS sequence"/>
</dbReference>
<accession>A0A371IWS4</accession>